<evidence type="ECO:0000256" key="7">
    <source>
        <dbReference type="SAM" id="Phobius"/>
    </source>
</evidence>
<dbReference type="EMBL" id="JBHLZP010000184">
    <property type="protein sequence ID" value="MFB9835191.1"/>
    <property type="molecule type" value="Genomic_DNA"/>
</dbReference>
<dbReference type="InterPro" id="IPR003593">
    <property type="entry name" value="AAA+_ATPase"/>
</dbReference>
<dbReference type="InterPro" id="IPR039421">
    <property type="entry name" value="Type_1_exporter"/>
</dbReference>
<feature type="domain" description="ABC transmembrane type-1" evidence="9">
    <location>
        <begin position="26"/>
        <end position="309"/>
    </location>
</feature>
<dbReference type="InterPro" id="IPR036640">
    <property type="entry name" value="ABC1_TM_sf"/>
</dbReference>
<keyword evidence="3" id="KW-0547">Nucleotide-binding</keyword>
<dbReference type="SMART" id="SM00382">
    <property type="entry name" value="AAA"/>
    <property type="match status" value="1"/>
</dbReference>
<evidence type="ECO:0000256" key="6">
    <source>
        <dbReference type="ARBA" id="ARBA00023136"/>
    </source>
</evidence>
<evidence type="ECO:0000256" key="5">
    <source>
        <dbReference type="ARBA" id="ARBA00022989"/>
    </source>
</evidence>
<keyword evidence="4 10" id="KW-0067">ATP-binding</keyword>
<organism evidence="10 11">
    <name type="scientific">Actinoallomurus acaciae</name>
    <dbReference type="NCBI Taxonomy" id="502577"/>
    <lineage>
        <taxon>Bacteria</taxon>
        <taxon>Bacillati</taxon>
        <taxon>Actinomycetota</taxon>
        <taxon>Actinomycetes</taxon>
        <taxon>Streptosporangiales</taxon>
        <taxon>Thermomonosporaceae</taxon>
        <taxon>Actinoallomurus</taxon>
    </lineage>
</organism>
<dbReference type="PROSITE" id="PS50929">
    <property type="entry name" value="ABC_TM1F"/>
    <property type="match status" value="1"/>
</dbReference>
<dbReference type="InterPro" id="IPR017871">
    <property type="entry name" value="ABC_transporter-like_CS"/>
</dbReference>
<dbReference type="GO" id="GO:0005524">
    <property type="term" value="F:ATP binding"/>
    <property type="evidence" value="ECO:0007669"/>
    <property type="project" value="UniProtKB-KW"/>
</dbReference>
<feature type="transmembrane region" description="Helical" evidence="7">
    <location>
        <begin position="153"/>
        <end position="178"/>
    </location>
</feature>
<keyword evidence="2 7" id="KW-0812">Transmembrane</keyword>
<dbReference type="Proteomes" id="UP001589627">
    <property type="component" value="Unassembled WGS sequence"/>
</dbReference>
<evidence type="ECO:0000256" key="2">
    <source>
        <dbReference type="ARBA" id="ARBA00022692"/>
    </source>
</evidence>
<dbReference type="SUPFAM" id="SSF52540">
    <property type="entry name" value="P-loop containing nucleoside triphosphate hydrolases"/>
    <property type="match status" value="1"/>
</dbReference>
<evidence type="ECO:0000259" key="9">
    <source>
        <dbReference type="PROSITE" id="PS50929"/>
    </source>
</evidence>
<dbReference type="PANTHER" id="PTHR24221">
    <property type="entry name" value="ATP-BINDING CASSETTE SUB-FAMILY B"/>
    <property type="match status" value="1"/>
</dbReference>
<evidence type="ECO:0000313" key="10">
    <source>
        <dbReference type="EMBL" id="MFB9835191.1"/>
    </source>
</evidence>
<dbReference type="Pfam" id="PF00664">
    <property type="entry name" value="ABC_membrane"/>
    <property type="match status" value="1"/>
</dbReference>
<feature type="transmembrane region" description="Helical" evidence="7">
    <location>
        <begin position="26"/>
        <end position="49"/>
    </location>
</feature>
<dbReference type="InterPro" id="IPR003439">
    <property type="entry name" value="ABC_transporter-like_ATP-bd"/>
</dbReference>
<comment type="caution">
    <text evidence="10">The sequence shown here is derived from an EMBL/GenBank/DDBJ whole genome shotgun (WGS) entry which is preliminary data.</text>
</comment>
<dbReference type="Pfam" id="PF00005">
    <property type="entry name" value="ABC_tran"/>
    <property type="match status" value="1"/>
</dbReference>
<keyword evidence="6 7" id="KW-0472">Membrane</keyword>
<evidence type="ECO:0000256" key="3">
    <source>
        <dbReference type="ARBA" id="ARBA00022741"/>
    </source>
</evidence>
<feature type="transmembrane region" description="Helical" evidence="7">
    <location>
        <begin position="61"/>
        <end position="85"/>
    </location>
</feature>
<gene>
    <name evidence="10" type="ORF">ACFFNX_23695</name>
</gene>
<evidence type="ECO:0000259" key="8">
    <source>
        <dbReference type="PROSITE" id="PS50893"/>
    </source>
</evidence>
<accession>A0ABV5YJH8</accession>
<dbReference type="PROSITE" id="PS50893">
    <property type="entry name" value="ABC_TRANSPORTER_2"/>
    <property type="match status" value="1"/>
</dbReference>
<evidence type="ECO:0000256" key="1">
    <source>
        <dbReference type="ARBA" id="ARBA00004651"/>
    </source>
</evidence>
<dbReference type="RefSeq" id="WP_378206212.1">
    <property type="nucleotide sequence ID" value="NZ_JBHLZP010000184.1"/>
</dbReference>
<evidence type="ECO:0000256" key="4">
    <source>
        <dbReference type="ARBA" id="ARBA00022840"/>
    </source>
</evidence>
<keyword evidence="5 7" id="KW-1133">Transmembrane helix</keyword>
<sequence length="584" mass="61496">MRSTQDASRRKAFRELTRPVRGALRLATVLQAVAAVMVLIPFAAVYELAERSMRGSPGNGVWVIVGVAGGAAVAYFLLGGAAVTVSHGADADLSLTLRRRVAAHLRRVPLGWFTAGTSGSVQGALQDDLDEMHYAVAHARLDLVSALVTPLAALVWLFTVSWQLTLVTLIPVAVFVAARRTVMARAGGGSTEVAEAMRAVHASVVEFVQGISVVKMYGRARRAHHRFTDAVDGYHRTFTALNAPVLRLISLSTAVVAPVAVLTVVVVGGTALVATDVITPVKVLPFVLLGLALTAPIQAFGQAGSSLRAAEAAAGRVRDLLATPELAEPAAPREPSGPRVEFDHVTFAHTPGRPVLSEVDAVLEPGTLTALVGPSGAGKSTMAGLVARFFDADSGAVRIGGVDVREIASDVLYRHVGFVFQDAPLLRTTVEDNIRLGRPGASAEEVRAAARAANVEDVLTALPRGLESVVGEDANLSGGEAQRVAIARLLLADPPVLVLDEATAYADPDSEAAVQDALSRLSSGRTVLVVAHRLATVVGADQILVLDGGRITDRGRHDELLARDGTYRRLWRAQGHQENHEVAR</sequence>
<comment type="subcellular location">
    <subcellularLocation>
        <location evidence="1">Cell membrane</location>
        <topology evidence="1">Multi-pass membrane protein</topology>
    </subcellularLocation>
</comment>
<reference evidence="10 11" key="1">
    <citation type="submission" date="2024-09" db="EMBL/GenBank/DDBJ databases">
        <authorList>
            <person name="Sun Q."/>
            <person name="Mori K."/>
        </authorList>
    </citation>
    <scope>NUCLEOTIDE SEQUENCE [LARGE SCALE GENOMIC DNA]</scope>
    <source>
        <strain evidence="10 11">TBRC 0563</strain>
    </source>
</reference>
<protein>
    <submittedName>
        <fullName evidence="10">ABC transporter ATP-binding protein</fullName>
    </submittedName>
</protein>
<dbReference type="Gene3D" id="3.40.50.300">
    <property type="entry name" value="P-loop containing nucleotide triphosphate hydrolases"/>
    <property type="match status" value="1"/>
</dbReference>
<proteinExistence type="predicted"/>
<name>A0ABV5YJH8_9ACTN</name>
<feature type="transmembrane region" description="Helical" evidence="7">
    <location>
        <begin position="245"/>
        <end position="271"/>
    </location>
</feature>
<feature type="domain" description="ABC transporter" evidence="8">
    <location>
        <begin position="340"/>
        <end position="573"/>
    </location>
</feature>
<dbReference type="InterPro" id="IPR027417">
    <property type="entry name" value="P-loop_NTPase"/>
</dbReference>
<dbReference type="InterPro" id="IPR011527">
    <property type="entry name" value="ABC1_TM_dom"/>
</dbReference>
<dbReference type="PANTHER" id="PTHR24221:SF654">
    <property type="entry name" value="ATP-BINDING CASSETTE SUB-FAMILY B MEMBER 6"/>
    <property type="match status" value="1"/>
</dbReference>
<dbReference type="SUPFAM" id="SSF90123">
    <property type="entry name" value="ABC transporter transmembrane region"/>
    <property type="match status" value="1"/>
</dbReference>
<keyword evidence="11" id="KW-1185">Reference proteome</keyword>
<dbReference type="Gene3D" id="1.20.1560.10">
    <property type="entry name" value="ABC transporter type 1, transmembrane domain"/>
    <property type="match status" value="1"/>
</dbReference>
<evidence type="ECO:0000313" key="11">
    <source>
        <dbReference type="Proteomes" id="UP001589627"/>
    </source>
</evidence>
<dbReference type="PROSITE" id="PS00211">
    <property type="entry name" value="ABC_TRANSPORTER_1"/>
    <property type="match status" value="1"/>
</dbReference>